<feature type="active site" evidence="1">
    <location>
        <position position="79"/>
    </location>
</feature>
<keyword evidence="2" id="KW-0547">Nucleotide-binding</keyword>
<feature type="binding site" evidence="2">
    <location>
        <position position="344"/>
    </location>
    <ligand>
        <name>FAD</name>
        <dbReference type="ChEBI" id="CHEBI:57692"/>
    </ligand>
</feature>
<keyword evidence="4" id="KW-1185">Reference proteome</keyword>
<dbReference type="InterPro" id="IPR033856">
    <property type="entry name" value="Trp_halogen"/>
</dbReference>
<dbReference type="InterPro" id="IPR006905">
    <property type="entry name" value="Flavin_halogenase"/>
</dbReference>
<reference evidence="3 4" key="1">
    <citation type="submission" date="2018-11" db="EMBL/GenBank/DDBJ databases">
        <title>Erythrobacter spongiae sp. nov., isolated from a marine sponge.</title>
        <authorList>
            <person name="Zhuang L."/>
            <person name="Luo L."/>
        </authorList>
    </citation>
    <scope>NUCLEOTIDE SEQUENCE [LARGE SCALE GENOMIC DNA]</scope>
    <source>
        <strain evidence="3 4">HN-E23</strain>
    </source>
</reference>
<dbReference type="Proteomes" id="UP000275232">
    <property type="component" value="Unassembled WGS sequence"/>
</dbReference>
<evidence type="ECO:0000313" key="3">
    <source>
        <dbReference type="EMBL" id="RPF72262.1"/>
    </source>
</evidence>
<dbReference type="Gene3D" id="3.50.50.60">
    <property type="entry name" value="FAD/NAD(P)-binding domain"/>
    <property type="match status" value="1"/>
</dbReference>
<feature type="binding site" evidence="2">
    <location>
        <position position="331"/>
    </location>
    <ligand>
        <name>FAD</name>
        <dbReference type="ChEBI" id="CHEBI:57692"/>
    </ligand>
</feature>
<keyword evidence="2" id="KW-0285">Flavoprotein</keyword>
<feature type="binding site" evidence="2">
    <location>
        <position position="79"/>
    </location>
    <ligand>
        <name>7-chloro-L-tryptophan</name>
        <dbReference type="ChEBI" id="CHEBI:58713"/>
    </ligand>
</feature>
<name>A0A3N5DKM4_9SPHN</name>
<sequence length="504" mass="56538">MTDRPITRYCIAGGGTAGWMAAAALARFLPGGHTVELVESEAIGTVGVGEATIPQIHLFNGALGLDEAEFLRETKGSIKLGIEFDGWLREGAAYMHAFGNIGRSAGLLPFQHYWLRAHALGFAKPLQRYSLNELAGRTMRMQRGKTAGGQEMPYAYHFDAALYARYLRRFAEERGVTRYEGRIEQVERAGQSGDISALLLDGDRRIEADFFIDCTGFRGLLIEGALETGFEDWSDWLPCDRALAVACEGGGDFTPYTRSIARPAGWQWRIPLQHRLGNGLVYCSAQWSDDEAAETLLANLDGAPQTDPRPIRFTTGTRRRHWNRNCLALGLAAGFMEPLESTSIHLVQSAISRFLAVLPHAAPDPAIVGWFNQQARFEWERIRDFLILHYTANDRVGQPFWDQVRTMIPPDTLTAKLDQWRATGFIHREHEELFTDVGWFQVLVGQGVAARGYNRLADAMPEDDLRRFLGETERALIEQVKPMPRHLDFLRDCIARSERQGVDA</sequence>
<evidence type="ECO:0000313" key="4">
    <source>
        <dbReference type="Proteomes" id="UP000275232"/>
    </source>
</evidence>
<accession>A0A3N5DKM4</accession>
<dbReference type="GO" id="GO:0000166">
    <property type="term" value="F:nucleotide binding"/>
    <property type="evidence" value="ECO:0007669"/>
    <property type="project" value="UniProtKB-KW"/>
</dbReference>
<evidence type="ECO:0000256" key="2">
    <source>
        <dbReference type="PIRSR" id="PIRSR011396-2"/>
    </source>
</evidence>
<gene>
    <name evidence="3" type="ORF">EG799_11980</name>
</gene>
<dbReference type="PANTHER" id="PTHR43747">
    <property type="entry name" value="FAD-BINDING PROTEIN"/>
    <property type="match status" value="1"/>
</dbReference>
<proteinExistence type="predicted"/>
<dbReference type="SUPFAM" id="SSF51905">
    <property type="entry name" value="FAD/NAD(P)-binding domain"/>
    <property type="match status" value="1"/>
</dbReference>
<dbReference type="PIRSF" id="PIRSF011396">
    <property type="entry name" value="Trp_halogenase"/>
    <property type="match status" value="1"/>
</dbReference>
<dbReference type="InterPro" id="IPR036188">
    <property type="entry name" value="FAD/NAD-bd_sf"/>
</dbReference>
<comment type="caution">
    <text evidence="3">The sequence shown here is derived from an EMBL/GenBank/DDBJ whole genome shotgun (WGS) entry which is preliminary data.</text>
</comment>
<dbReference type="RefSeq" id="WP_123881517.1">
    <property type="nucleotide sequence ID" value="NZ_RPFZ01000001.1"/>
</dbReference>
<feature type="binding site" evidence="2">
    <location>
        <begin position="14"/>
        <end position="17"/>
    </location>
    <ligand>
        <name>FAD</name>
        <dbReference type="ChEBI" id="CHEBI:57692"/>
    </ligand>
</feature>
<dbReference type="GO" id="GO:0004497">
    <property type="term" value="F:monooxygenase activity"/>
    <property type="evidence" value="ECO:0007669"/>
    <property type="project" value="InterPro"/>
</dbReference>
<dbReference type="OrthoDB" id="462203at2"/>
<organism evidence="3 4">
    <name type="scientific">Aurantiacibacter spongiae</name>
    <dbReference type="NCBI Taxonomy" id="2488860"/>
    <lineage>
        <taxon>Bacteria</taxon>
        <taxon>Pseudomonadati</taxon>
        <taxon>Pseudomonadota</taxon>
        <taxon>Alphaproteobacteria</taxon>
        <taxon>Sphingomonadales</taxon>
        <taxon>Erythrobacteraceae</taxon>
        <taxon>Aurantiacibacter</taxon>
    </lineage>
</organism>
<dbReference type="AlphaFoldDB" id="A0A3N5DKM4"/>
<keyword evidence="2" id="KW-0274">FAD</keyword>
<dbReference type="InterPro" id="IPR050816">
    <property type="entry name" value="Flavin-dep_Halogenase_NPB"/>
</dbReference>
<feature type="binding site" evidence="2">
    <location>
        <position position="340"/>
    </location>
    <ligand>
        <name>L-tryptophan</name>
        <dbReference type="ChEBI" id="CHEBI:57912"/>
    </ligand>
</feature>
<dbReference type="EMBL" id="RPFZ01000001">
    <property type="protein sequence ID" value="RPF72262.1"/>
    <property type="molecule type" value="Genomic_DNA"/>
</dbReference>
<protein>
    <submittedName>
        <fullName evidence="3">Tryptophan 7-halogenase</fullName>
    </submittedName>
</protein>
<dbReference type="PANTHER" id="PTHR43747:SF4">
    <property type="entry name" value="FLAVIN-DEPENDENT TRYPTOPHAN HALOGENASE"/>
    <property type="match status" value="1"/>
</dbReference>
<evidence type="ECO:0000256" key="1">
    <source>
        <dbReference type="PIRSR" id="PIRSR011396-1"/>
    </source>
</evidence>
<dbReference type="Pfam" id="PF04820">
    <property type="entry name" value="Trp_halogenase"/>
    <property type="match status" value="1"/>
</dbReference>